<name>A0ABT1SA63_9FIRM</name>
<accession>A0ABT1SA63</accession>
<dbReference type="RefSeq" id="WP_256311355.1">
    <property type="nucleotide sequence ID" value="NZ_JANGAC010000006.1"/>
</dbReference>
<feature type="transmembrane region" description="Helical" evidence="1">
    <location>
        <begin position="34"/>
        <end position="54"/>
    </location>
</feature>
<reference evidence="2 3" key="1">
    <citation type="submission" date="2022-06" db="EMBL/GenBank/DDBJ databases">
        <title>Isolation of gut microbiota from human fecal samples.</title>
        <authorList>
            <person name="Pamer E.G."/>
            <person name="Barat B."/>
            <person name="Waligurski E."/>
            <person name="Medina S."/>
            <person name="Paddock L."/>
            <person name="Mostad J."/>
        </authorList>
    </citation>
    <scope>NUCLEOTIDE SEQUENCE [LARGE SCALE GENOMIC DNA]</scope>
    <source>
        <strain evidence="2 3">DFI.7.95</strain>
    </source>
</reference>
<feature type="transmembrane region" description="Helical" evidence="1">
    <location>
        <begin position="9"/>
        <end position="28"/>
    </location>
</feature>
<comment type="caution">
    <text evidence="2">The sequence shown here is derived from an EMBL/GenBank/DDBJ whole genome shotgun (WGS) entry which is preliminary data.</text>
</comment>
<organism evidence="2 3">
    <name type="scientific">Tissierella carlieri</name>
    <dbReference type="NCBI Taxonomy" id="689904"/>
    <lineage>
        <taxon>Bacteria</taxon>
        <taxon>Bacillati</taxon>
        <taxon>Bacillota</taxon>
        <taxon>Tissierellia</taxon>
        <taxon>Tissierellales</taxon>
        <taxon>Tissierellaceae</taxon>
        <taxon>Tissierella</taxon>
    </lineage>
</organism>
<keyword evidence="1" id="KW-1133">Transmembrane helix</keyword>
<keyword evidence="3" id="KW-1185">Reference proteome</keyword>
<sequence>MKINKGAKVGIMIEIIPLVIMIFLALFNKTIPSVLSWIFAVGLVIALSGTLVTLSKRNDKR</sequence>
<keyword evidence="1" id="KW-0472">Membrane</keyword>
<dbReference type="Proteomes" id="UP001524478">
    <property type="component" value="Unassembled WGS sequence"/>
</dbReference>
<keyword evidence="1" id="KW-0812">Transmembrane</keyword>
<evidence type="ECO:0000256" key="1">
    <source>
        <dbReference type="SAM" id="Phobius"/>
    </source>
</evidence>
<evidence type="ECO:0000313" key="3">
    <source>
        <dbReference type="Proteomes" id="UP001524478"/>
    </source>
</evidence>
<protein>
    <submittedName>
        <fullName evidence="2">Uncharacterized protein</fullName>
    </submittedName>
</protein>
<proteinExistence type="predicted"/>
<gene>
    <name evidence="2" type="ORF">NE686_09685</name>
</gene>
<evidence type="ECO:0000313" key="2">
    <source>
        <dbReference type="EMBL" id="MCQ4923356.1"/>
    </source>
</evidence>
<dbReference type="EMBL" id="JANGAC010000006">
    <property type="protein sequence ID" value="MCQ4923356.1"/>
    <property type="molecule type" value="Genomic_DNA"/>
</dbReference>